<dbReference type="GO" id="GO:0045292">
    <property type="term" value="P:mRNA cis splicing, via spliceosome"/>
    <property type="evidence" value="ECO:0007669"/>
    <property type="project" value="InterPro"/>
</dbReference>
<evidence type="ECO:0000256" key="10">
    <source>
        <dbReference type="ARBA" id="ARBA00022728"/>
    </source>
</evidence>
<keyword evidence="17" id="KW-0508">mRNA splicing</keyword>
<keyword evidence="16" id="KW-0007">Acetylation</keyword>
<keyword evidence="8" id="KW-0507">mRNA processing</keyword>
<evidence type="ECO:0000256" key="20">
    <source>
        <dbReference type="ARBA" id="ARBA00023637"/>
    </source>
</evidence>
<dbReference type="EMBL" id="AKHW03003201">
    <property type="protein sequence ID" value="KYO35496.1"/>
    <property type="molecule type" value="Genomic_DNA"/>
</dbReference>
<accession>A0A151NF99</accession>
<evidence type="ECO:0000313" key="27">
    <source>
        <dbReference type="EMBL" id="KYO35496.1"/>
    </source>
</evidence>
<name>A0A151NF99_ALLMI</name>
<dbReference type="SMART" id="SM00220">
    <property type="entry name" value="S_TKc"/>
    <property type="match status" value="1"/>
</dbReference>
<feature type="compositionally biased region" description="Basic residues" evidence="25">
    <location>
        <begin position="73"/>
        <end position="93"/>
    </location>
</feature>
<keyword evidence="12" id="KW-0418">Kinase</keyword>
<evidence type="ECO:0000256" key="14">
    <source>
        <dbReference type="ARBA" id="ARBA00022840"/>
    </source>
</evidence>
<keyword evidence="6" id="KW-0723">Serine/threonine-protein kinase</keyword>
<evidence type="ECO:0000256" key="15">
    <source>
        <dbReference type="ARBA" id="ARBA00022843"/>
    </source>
</evidence>
<keyword evidence="11" id="KW-0547">Nucleotide-binding</keyword>
<proteinExistence type="inferred from homology"/>
<evidence type="ECO:0000256" key="9">
    <source>
        <dbReference type="ARBA" id="ARBA00022679"/>
    </source>
</evidence>
<feature type="compositionally biased region" description="Basic residues" evidence="25">
    <location>
        <begin position="312"/>
        <end position="371"/>
    </location>
</feature>
<dbReference type="Gene3D" id="1.10.510.10">
    <property type="entry name" value="Transferase(Phosphotransferase) domain 1"/>
    <property type="match status" value="1"/>
</dbReference>
<evidence type="ECO:0000256" key="23">
    <source>
        <dbReference type="ARBA" id="ARBA00048659"/>
    </source>
</evidence>
<dbReference type="PROSITE" id="PS00108">
    <property type="entry name" value="PROTEIN_KINASE_ST"/>
    <property type="match status" value="1"/>
</dbReference>
<feature type="compositionally biased region" description="Basic and acidic residues" evidence="25">
    <location>
        <begin position="116"/>
        <end position="133"/>
    </location>
</feature>
<evidence type="ECO:0000256" key="22">
    <source>
        <dbReference type="ARBA" id="ARBA00046964"/>
    </source>
</evidence>
<keyword evidence="9" id="KW-0808">Transferase</keyword>
<evidence type="ECO:0000256" key="2">
    <source>
        <dbReference type="ARBA" id="ARBA00004629"/>
    </source>
</evidence>
<comment type="caution">
    <text evidence="27">The sequence shown here is derived from an EMBL/GenBank/DDBJ whole genome shotgun (WGS) entry which is preliminary data.</text>
</comment>
<reference evidence="27 28" key="1">
    <citation type="journal article" date="2012" name="Genome Biol.">
        <title>Sequencing three crocodilian genomes to illuminate the evolution of archosaurs and amniotes.</title>
        <authorList>
            <person name="St John J.A."/>
            <person name="Braun E.L."/>
            <person name="Isberg S.R."/>
            <person name="Miles L.G."/>
            <person name="Chong A.Y."/>
            <person name="Gongora J."/>
            <person name="Dalzell P."/>
            <person name="Moran C."/>
            <person name="Bed'hom B."/>
            <person name="Abzhanov A."/>
            <person name="Burgess S.C."/>
            <person name="Cooksey A.M."/>
            <person name="Castoe T.A."/>
            <person name="Crawford N.G."/>
            <person name="Densmore L.D."/>
            <person name="Drew J.C."/>
            <person name="Edwards S.V."/>
            <person name="Faircloth B.C."/>
            <person name="Fujita M.K."/>
            <person name="Greenwold M.J."/>
            <person name="Hoffmann F.G."/>
            <person name="Howard J.M."/>
            <person name="Iguchi T."/>
            <person name="Janes D.E."/>
            <person name="Khan S.Y."/>
            <person name="Kohno S."/>
            <person name="de Koning A.J."/>
            <person name="Lance S.L."/>
            <person name="McCarthy F.M."/>
            <person name="McCormack J.E."/>
            <person name="Merchant M.E."/>
            <person name="Peterson D.G."/>
            <person name="Pollock D.D."/>
            <person name="Pourmand N."/>
            <person name="Raney B.J."/>
            <person name="Roessler K.A."/>
            <person name="Sanford J.R."/>
            <person name="Sawyer R.H."/>
            <person name="Schmidt C.J."/>
            <person name="Triplett E.W."/>
            <person name="Tuberville T.D."/>
            <person name="Venegas-Anaya M."/>
            <person name="Howard J.T."/>
            <person name="Jarvis E.D."/>
            <person name="Guillette L.J.Jr."/>
            <person name="Glenn T.C."/>
            <person name="Green R.E."/>
            <person name="Ray D.A."/>
        </authorList>
    </citation>
    <scope>NUCLEOTIDE SEQUENCE [LARGE SCALE GENOMIC DNA]</scope>
    <source>
        <strain evidence="27">KSC_2009_1</strain>
    </source>
</reference>
<keyword evidence="28" id="KW-1185">Reference proteome</keyword>
<evidence type="ECO:0000256" key="1">
    <source>
        <dbReference type="ARBA" id="ARBA00004123"/>
    </source>
</evidence>
<feature type="region of interest" description="Disordered" evidence="25">
    <location>
        <begin position="173"/>
        <end position="410"/>
    </location>
</feature>
<feature type="domain" description="Protein kinase" evidence="26">
    <location>
        <begin position="561"/>
        <end position="830"/>
    </location>
</feature>
<comment type="similarity">
    <text evidence="19">Belongs to the protein kinase superfamily. CMGC Ser/Thr protein kinase family.</text>
</comment>
<keyword evidence="10" id="KW-0747">Spliceosome</keyword>
<feature type="compositionally biased region" description="Polar residues" evidence="25">
    <location>
        <begin position="190"/>
        <end position="201"/>
    </location>
</feature>
<evidence type="ECO:0000256" key="7">
    <source>
        <dbReference type="ARBA" id="ARBA00022553"/>
    </source>
</evidence>
<dbReference type="InterPro" id="IPR008271">
    <property type="entry name" value="Ser/Thr_kinase_AS"/>
</dbReference>
<feature type="compositionally biased region" description="Basic residues" evidence="25">
    <location>
        <begin position="101"/>
        <end position="115"/>
    </location>
</feature>
<evidence type="ECO:0000256" key="16">
    <source>
        <dbReference type="ARBA" id="ARBA00022990"/>
    </source>
</evidence>
<dbReference type="GO" id="GO:0005681">
    <property type="term" value="C:spliceosomal complex"/>
    <property type="evidence" value="ECO:0007669"/>
    <property type="project" value="UniProtKB-KW"/>
</dbReference>
<feature type="compositionally biased region" description="Basic residues" evidence="25">
    <location>
        <begin position="248"/>
        <end position="269"/>
    </location>
</feature>
<evidence type="ECO:0000256" key="12">
    <source>
        <dbReference type="ARBA" id="ARBA00022777"/>
    </source>
</evidence>
<keyword evidence="14" id="KW-0067">ATP-binding</keyword>
<feature type="compositionally biased region" description="Polar residues" evidence="25">
    <location>
        <begin position="32"/>
        <end position="44"/>
    </location>
</feature>
<evidence type="ECO:0000256" key="11">
    <source>
        <dbReference type="ARBA" id="ARBA00022741"/>
    </source>
</evidence>
<dbReference type="PROSITE" id="PS50011">
    <property type="entry name" value="PROTEIN_KINASE_DOM"/>
    <property type="match status" value="1"/>
</dbReference>
<keyword evidence="18" id="KW-0539">Nucleus</keyword>
<evidence type="ECO:0000256" key="4">
    <source>
        <dbReference type="ARBA" id="ARBA00022454"/>
    </source>
</evidence>
<keyword evidence="13" id="KW-0995">Kinetochore</keyword>
<dbReference type="GO" id="GO:0004674">
    <property type="term" value="F:protein serine/threonine kinase activity"/>
    <property type="evidence" value="ECO:0007669"/>
    <property type="project" value="UniProtKB-KW"/>
</dbReference>
<feature type="compositionally biased region" description="Basic and acidic residues" evidence="25">
    <location>
        <begin position="45"/>
        <end position="58"/>
    </location>
</feature>
<gene>
    <name evidence="27" type="primary">PRPF4B</name>
    <name evidence="27" type="ORF">Y1Q_0008061</name>
</gene>
<sequence length="875" mass="101277">MAAAVEAELRAPETTPATVLIPSISLWDQESTALRVQPAQLSTDQRIEDADTSERSANEENGEISEGEQPQNKHSRHKKKKHKHRSKHKKHKHSSEEDKDKKHKHRHKHKKHKRKEVVDASDKEDGPAKRTKIDFLAPLEDLEKQRALLKAELENELMEGKVQSGMGLILQGYESGSEEEGEINEKVRNGNRSTTKSSNTKGKLELVDNKTSSKKGSKNTETKERTRHRSEKKKSKVGVDGVKEKTTRSKSKERRKSKSPHKRSRRAKSRSAERKRRESERRRLSSPRTRPRDDILSRRERSKETSLPRWSPSRRRSRSPIRRRSRSPLRRSRSPRRRSRSPRRRDRGRRSRSRLRRRSRSRGGRRRRSRSKVKEDKFKGSLSEGMKAEQESSSDENLEDFDVEEEDEEALIEQRRLQRQAIVQKYKYLTEDSNMSVPSEPSSPQSSTRSRSNSPDDILERVAADVKEYERENVDTFEASVKAKHNLMTVEQNNGSAQKKLLAPDMFTESDDMFAAYFDSARLRAAGFGKDFKENPNLRDNWTDAEGYYRVNIGEVLDKRYNVYGYTGQGVFSNVVRARDMARANQEVAVKIIRNNELMQKTGLKELEFLKKLNDADPDDKFHCLRLFRHFYHKQHLCLVFEPLSMNLREVLKKYGKDVGLHIKAVRSYSQQLFLALKLLKRCNILHADIKPDNILVNESKTILKLCDFGSASHVADNDITPYLVSRFYRAPEIIIGKIYDYGIDMWSVGCTLYELYTGKILFPGKTNNHMLKLAMDLKGKMPNKMIRKGVFKDQHFDQNLNFMYIEVDKVTEREKVTVMSTINPTKDLLADLIGCQRLPEDQRKKVCVCRPQQHALGVYTEGINLPLLNKAAAF</sequence>
<dbReference type="FunFam" id="3.30.200.20:FF:000123">
    <property type="entry name" value="serine/threonine-protein kinase PRP4 homolog"/>
    <property type="match status" value="1"/>
</dbReference>
<evidence type="ECO:0000256" key="18">
    <source>
        <dbReference type="ARBA" id="ARBA00023242"/>
    </source>
</evidence>
<dbReference type="InterPro" id="IPR050494">
    <property type="entry name" value="Ser_Thr_dual-spec_kinase"/>
</dbReference>
<comment type="catalytic activity">
    <reaction evidence="24">
        <text>L-seryl-[protein] + ATP = O-phospho-L-seryl-[protein] + ADP + H(+)</text>
        <dbReference type="Rhea" id="RHEA:17989"/>
        <dbReference type="Rhea" id="RHEA-COMP:9863"/>
        <dbReference type="Rhea" id="RHEA-COMP:11604"/>
        <dbReference type="ChEBI" id="CHEBI:15378"/>
        <dbReference type="ChEBI" id="CHEBI:29999"/>
        <dbReference type="ChEBI" id="CHEBI:30616"/>
        <dbReference type="ChEBI" id="CHEBI:83421"/>
        <dbReference type="ChEBI" id="CHEBI:456216"/>
        <dbReference type="EC" id="2.7.11.1"/>
    </reaction>
    <physiologicalReaction direction="left-to-right" evidence="24">
        <dbReference type="Rhea" id="RHEA:17990"/>
    </physiologicalReaction>
</comment>
<feature type="compositionally biased region" description="Basic residues" evidence="25">
    <location>
        <begin position="225"/>
        <end position="236"/>
    </location>
</feature>
<evidence type="ECO:0000256" key="24">
    <source>
        <dbReference type="ARBA" id="ARBA00048977"/>
    </source>
</evidence>
<feature type="compositionally biased region" description="Acidic residues" evidence="25">
    <location>
        <begin position="392"/>
        <end position="410"/>
    </location>
</feature>
<dbReference type="STRING" id="8496.A0A151NF99"/>
<comment type="catalytic activity">
    <reaction evidence="23">
        <text>L-threonyl-[protein] + ATP = O-phospho-L-threonyl-[protein] + ADP + H(+)</text>
        <dbReference type="Rhea" id="RHEA:46608"/>
        <dbReference type="Rhea" id="RHEA-COMP:11060"/>
        <dbReference type="Rhea" id="RHEA-COMP:11605"/>
        <dbReference type="ChEBI" id="CHEBI:15378"/>
        <dbReference type="ChEBI" id="CHEBI:30013"/>
        <dbReference type="ChEBI" id="CHEBI:30616"/>
        <dbReference type="ChEBI" id="CHEBI:61977"/>
        <dbReference type="ChEBI" id="CHEBI:456216"/>
        <dbReference type="EC" id="2.7.11.1"/>
    </reaction>
    <physiologicalReaction direction="left-to-right" evidence="23">
        <dbReference type="Rhea" id="RHEA:46609"/>
    </physiologicalReaction>
</comment>
<dbReference type="AlphaFoldDB" id="A0A151NF99"/>
<evidence type="ECO:0000256" key="8">
    <source>
        <dbReference type="ARBA" id="ARBA00022664"/>
    </source>
</evidence>
<dbReference type="PANTHER" id="PTHR24058">
    <property type="entry name" value="DUAL SPECIFICITY PROTEIN KINASE"/>
    <property type="match status" value="1"/>
</dbReference>
<feature type="compositionally biased region" description="Low complexity" evidence="25">
    <location>
        <begin position="436"/>
        <end position="455"/>
    </location>
</feature>
<keyword evidence="7" id="KW-0597">Phosphoprotein</keyword>
<dbReference type="CDD" id="cd14135">
    <property type="entry name" value="STKc_PRP4"/>
    <property type="match status" value="1"/>
</dbReference>
<feature type="compositionally biased region" description="Basic and acidic residues" evidence="25">
    <location>
        <begin position="270"/>
        <end position="283"/>
    </location>
</feature>
<feature type="compositionally biased region" description="Basic and acidic residues" evidence="25">
    <location>
        <begin position="290"/>
        <end position="306"/>
    </location>
</feature>
<evidence type="ECO:0000256" key="13">
    <source>
        <dbReference type="ARBA" id="ARBA00022838"/>
    </source>
</evidence>
<keyword evidence="4" id="KW-0158">Chromosome</keyword>
<protein>
    <recommendedName>
        <fullName evidence="20">Serine/threonine-protein kinase PRP4 homolog</fullName>
        <ecNumber evidence="3">2.7.11.1</ecNumber>
    </recommendedName>
    <alternativeName>
        <fullName evidence="21">PRP4 pre-mRNA-processing factor 4 homolog</fullName>
    </alternativeName>
</protein>
<dbReference type="InterPro" id="IPR011009">
    <property type="entry name" value="Kinase-like_dom_sf"/>
</dbReference>
<dbReference type="EC" id="2.7.11.1" evidence="3"/>
<dbReference type="GO" id="GO:0005524">
    <property type="term" value="F:ATP binding"/>
    <property type="evidence" value="ECO:0007669"/>
    <property type="project" value="UniProtKB-KW"/>
</dbReference>
<dbReference type="InterPro" id="IPR000719">
    <property type="entry name" value="Prot_kinase_dom"/>
</dbReference>
<organism evidence="27 28">
    <name type="scientific">Alligator mississippiensis</name>
    <name type="common">American alligator</name>
    <dbReference type="NCBI Taxonomy" id="8496"/>
    <lineage>
        <taxon>Eukaryota</taxon>
        <taxon>Metazoa</taxon>
        <taxon>Chordata</taxon>
        <taxon>Craniata</taxon>
        <taxon>Vertebrata</taxon>
        <taxon>Euteleostomi</taxon>
        <taxon>Archelosauria</taxon>
        <taxon>Archosauria</taxon>
        <taxon>Crocodylia</taxon>
        <taxon>Alligatoridae</taxon>
        <taxon>Alligatorinae</taxon>
        <taxon>Alligator</taxon>
    </lineage>
</organism>
<evidence type="ECO:0000259" key="26">
    <source>
        <dbReference type="PROSITE" id="PS50011"/>
    </source>
</evidence>
<feature type="region of interest" description="Disordered" evidence="25">
    <location>
        <begin position="32"/>
        <end position="133"/>
    </location>
</feature>
<keyword evidence="15" id="KW-0832">Ubl conjugation</keyword>
<dbReference type="PANTHER" id="PTHR24058:SF103">
    <property type="entry name" value="SERINE_THREONINE-PROTEIN KINASE PRP4 HOMOLOG"/>
    <property type="match status" value="1"/>
</dbReference>
<dbReference type="SUPFAM" id="SSF56112">
    <property type="entry name" value="Protein kinase-like (PK-like)"/>
    <property type="match status" value="1"/>
</dbReference>
<dbReference type="GO" id="GO:0000776">
    <property type="term" value="C:kinetochore"/>
    <property type="evidence" value="ECO:0007669"/>
    <property type="project" value="UniProtKB-KW"/>
</dbReference>
<evidence type="ECO:0000256" key="25">
    <source>
        <dbReference type="SAM" id="MobiDB-lite"/>
    </source>
</evidence>
<evidence type="ECO:0000256" key="19">
    <source>
        <dbReference type="ARBA" id="ARBA00023596"/>
    </source>
</evidence>
<dbReference type="FunFam" id="1.10.510.10:FF:000078">
    <property type="entry name" value="Serine/threonine-protein kinase PRP4 homolog"/>
    <property type="match status" value="1"/>
</dbReference>
<dbReference type="InterPro" id="IPR044092">
    <property type="entry name" value="STKc_PRP4"/>
</dbReference>
<evidence type="ECO:0000313" key="28">
    <source>
        <dbReference type="Proteomes" id="UP000050525"/>
    </source>
</evidence>
<dbReference type="eggNOG" id="KOG0670">
    <property type="taxonomic scope" value="Eukaryota"/>
</dbReference>
<evidence type="ECO:0000256" key="21">
    <source>
        <dbReference type="ARBA" id="ARBA00031858"/>
    </source>
</evidence>
<keyword evidence="5" id="KW-1017">Isopeptide bond</keyword>
<comment type="subunit">
    <text evidence="22">Interacts with CLK1 C-terminus. Associates with the U5 snRNP and NCOR1 deacetylase complexes. Identified in the spliceosome C complex.</text>
</comment>
<dbReference type="Pfam" id="PF00069">
    <property type="entry name" value="Pkinase"/>
    <property type="match status" value="1"/>
</dbReference>
<evidence type="ECO:0000256" key="5">
    <source>
        <dbReference type="ARBA" id="ARBA00022499"/>
    </source>
</evidence>
<dbReference type="Proteomes" id="UP000050525">
    <property type="component" value="Unassembled WGS sequence"/>
</dbReference>
<comment type="subcellular location">
    <subcellularLocation>
        <location evidence="2">Chromosome</location>
        <location evidence="2">Centromere</location>
        <location evidence="2">Kinetochore</location>
    </subcellularLocation>
    <subcellularLocation>
        <location evidence="1">Nucleus</location>
    </subcellularLocation>
</comment>
<evidence type="ECO:0000256" key="17">
    <source>
        <dbReference type="ARBA" id="ARBA00023187"/>
    </source>
</evidence>
<dbReference type="Gene3D" id="3.30.200.20">
    <property type="entry name" value="Phosphorylase Kinase, domain 1"/>
    <property type="match status" value="1"/>
</dbReference>
<feature type="region of interest" description="Disordered" evidence="25">
    <location>
        <begin position="432"/>
        <end position="457"/>
    </location>
</feature>
<evidence type="ECO:0000256" key="3">
    <source>
        <dbReference type="ARBA" id="ARBA00012513"/>
    </source>
</evidence>
<evidence type="ECO:0000256" key="6">
    <source>
        <dbReference type="ARBA" id="ARBA00022527"/>
    </source>
</evidence>